<dbReference type="GO" id="GO:0046872">
    <property type="term" value="F:metal ion binding"/>
    <property type="evidence" value="ECO:0007669"/>
    <property type="project" value="UniProtKB-KW"/>
</dbReference>
<dbReference type="InterPro" id="IPR013785">
    <property type="entry name" value="Aldolase_TIM"/>
</dbReference>
<dbReference type="Pfam" id="PF04055">
    <property type="entry name" value="Radical_SAM"/>
    <property type="match status" value="1"/>
</dbReference>
<dbReference type="CDD" id="cd01335">
    <property type="entry name" value="Radical_SAM"/>
    <property type="match status" value="1"/>
</dbReference>
<dbReference type="Gene3D" id="3.20.20.70">
    <property type="entry name" value="Aldolase class I"/>
    <property type="match status" value="1"/>
</dbReference>
<dbReference type="GO" id="GO:0051536">
    <property type="term" value="F:iron-sulfur cluster binding"/>
    <property type="evidence" value="ECO:0007669"/>
    <property type="project" value="UniProtKB-KW"/>
</dbReference>
<evidence type="ECO:0000313" key="7">
    <source>
        <dbReference type="EMBL" id="SBT44653.1"/>
    </source>
</evidence>
<dbReference type="GO" id="GO:0016491">
    <property type="term" value="F:oxidoreductase activity"/>
    <property type="evidence" value="ECO:0007669"/>
    <property type="project" value="InterPro"/>
</dbReference>
<evidence type="ECO:0000256" key="3">
    <source>
        <dbReference type="ARBA" id="ARBA00023004"/>
    </source>
</evidence>
<dbReference type="AlphaFoldDB" id="A0A1A8ZKQ9"/>
<feature type="compositionally biased region" description="Basic and acidic residues" evidence="5">
    <location>
        <begin position="165"/>
        <end position="175"/>
    </location>
</feature>
<proteinExistence type="predicted"/>
<feature type="domain" description="Radical SAM core" evidence="6">
    <location>
        <begin position="27"/>
        <end position="261"/>
    </location>
</feature>
<dbReference type="Proteomes" id="UP000198765">
    <property type="component" value="Chromosome I"/>
</dbReference>
<protein>
    <recommendedName>
        <fullName evidence="6">Radical SAM core domain-containing protein</fullName>
    </recommendedName>
</protein>
<dbReference type="SFLD" id="SFLDG01386">
    <property type="entry name" value="main_SPASM_domain-containing"/>
    <property type="match status" value="1"/>
</dbReference>
<keyword evidence="1" id="KW-0949">S-adenosyl-L-methionine</keyword>
<dbReference type="PANTHER" id="PTHR43273:SF8">
    <property type="entry name" value="RADICAL SAM DOMAIN PROTEIN"/>
    <property type="match status" value="1"/>
</dbReference>
<keyword evidence="2" id="KW-0479">Metal-binding</keyword>
<dbReference type="InterPro" id="IPR058240">
    <property type="entry name" value="rSAM_sf"/>
</dbReference>
<dbReference type="InterPro" id="IPR023867">
    <property type="entry name" value="Sulphatase_maturase_rSAM"/>
</dbReference>
<accession>A0A1A8ZKQ9</accession>
<feature type="region of interest" description="Disordered" evidence="5">
    <location>
        <begin position="155"/>
        <end position="175"/>
    </location>
</feature>
<evidence type="ECO:0000256" key="4">
    <source>
        <dbReference type="ARBA" id="ARBA00023014"/>
    </source>
</evidence>
<keyword evidence="3" id="KW-0408">Iron</keyword>
<sequence>MMAERLMPGSEDGHRPAGGTAARPAPAVAFRQFVVKLHSRCDLACDHCYVYTMADQRWRSRPRSMPERVLDQTAHRIGEHARAHRLDRVDVILHGGEPLLAGTARIERAVTEIRQAAAPVPVRVTAQTNGTRLDEPFLRLFDRLEIGVSVSLDGDRAAHDRHRRGPDGRGSHDRVTAGLRRLTTGYPRLFNGLLCTVDLRNDPVTTYRALLAHRPPTVDFLLPHGTWSTPPPGRPPDPRQTPYAAWLIAVFDEWYHTPGPPVRVRLFDEIIQVLLGGTSRLAGVGTSPVAVAVVQTDGAIELDDTLGAAHADAARTGLHVARDPFDAALDLPAVRAQQAGRDALCATCRACELGRVCGGGLRTHRYRAGNGFDNPSVYCADLYALIDHVRHTVRRDVAALRAASR</sequence>
<dbReference type="InterPro" id="IPR026335">
    <property type="entry name" value="rSAM_SPASM_FxsB"/>
</dbReference>
<feature type="region of interest" description="Disordered" evidence="5">
    <location>
        <begin position="1"/>
        <end position="22"/>
    </location>
</feature>
<evidence type="ECO:0000313" key="8">
    <source>
        <dbReference type="Proteomes" id="UP000198765"/>
    </source>
</evidence>
<dbReference type="SFLD" id="SFLDG01072">
    <property type="entry name" value="dehydrogenase_like"/>
    <property type="match status" value="1"/>
</dbReference>
<keyword evidence="4" id="KW-0411">Iron-sulfur</keyword>
<reference evidence="7 8" key="1">
    <citation type="submission" date="2016-06" db="EMBL/GenBank/DDBJ databases">
        <authorList>
            <person name="Kjaerup R.B."/>
            <person name="Dalgaard T.S."/>
            <person name="Juul-Madsen H.R."/>
        </authorList>
    </citation>
    <scope>NUCLEOTIDE SEQUENCE [LARGE SCALE GENOMIC DNA]</scope>
    <source>
        <strain evidence="7 8">DSM 45248</strain>
    </source>
</reference>
<evidence type="ECO:0000256" key="2">
    <source>
        <dbReference type="ARBA" id="ARBA00022723"/>
    </source>
</evidence>
<dbReference type="NCBIfam" id="TIGR04269">
    <property type="entry name" value="SAM_SPASM_FxsB"/>
    <property type="match status" value="1"/>
</dbReference>
<dbReference type="PROSITE" id="PS51918">
    <property type="entry name" value="RADICAL_SAM"/>
    <property type="match status" value="1"/>
</dbReference>
<evidence type="ECO:0000256" key="5">
    <source>
        <dbReference type="SAM" id="MobiDB-lite"/>
    </source>
</evidence>
<dbReference type="EMBL" id="LT594324">
    <property type="protein sequence ID" value="SBT44653.1"/>
    <property type="molecule type" value="Genomic_DNA"/>
</dbReference>
<dbReference type="SUPFAM" id="SSF102114">
    <property type="entry name" value="Radical SAM enzymes"/>
    <property type="match status" value="1"/>
</dbReference>
<dbReference type="PANTHER" id="PTHR43273">
    <property type="entry name" value="ANAEROBIC SULFATASE-MATURATING ENZYME HOMOLOG ASLB-RELATED"/>
    <property type="match status" value="1"/>
</dbReference>
<dbReference type="InterPro" id="IPR007197">
    <property type="entry name" value="rSAM"/>
</dbReference>
<dbReference type="SFLD" id="SFLDG01067">
    <property type="entry name" value="SPASM/twitch_domain_containing"/>
    <property type="match status" value="1"/>
</dbReference>
<dbReference type="PATRIC" id="fig|299146.4.peg.2195"/>
<name>A0A1A8ZKQ9_9ACTN</name>
<organism evidence="7 8">
    <name type="scientific">Micromonospora narathiwatensis</name>
    <dbReference type="NCBI Taxonomy" id="299146"/>
    <lineage>
        <taxon>Bacteria</taxon>
        <taxon>Bacillati</taxon>
        <taxon>Actinomycetota</taxon>
        <taxon>Actinomycetes</taxon>
        <taxon>Micromonosporales</taxon>
        <taxon>Micromonosporaceae</taxon>
        <taxon>Micromonospora</taxon>
    </lineage>
</organism>
<dbReference type="SFLD" id="SFLDS00029">
    <property type="entry name" value="Radical_SAM"/>
    <property type="match status" value="1"/>
</dbReference>
<evidence type="ECO:0000259" key="6">
    <source>
        <dbReference type="PROSITE" id="PS51918"/>
    </source>
</evidence>
<keyword evidence="8" id="KW-1185">Reference proteome</keyword>
<evidence type="ECO:0000256" key="1">
    <source>
        <dbReference type="ARBA" id="ARBA00022691"/>
    </source>
</evidence>
<gene>
    <name evidence="7" type="ORF">GA0070621_2124</name>
</gene>